<dbReference type="PROSITE" id="PS00041">
    <property type="entry name" value="HTH_ARAC_FAMILY_1"/>
    <property type="match status" value="1"/>
</dbReference>
<sequence length="60" mass="6815">MKARLTQAMQSLRHFPQRSVLDVALDSGFNNLATFYRAFGRQFGNPPGTHRVPPPKNRCD</sequence>
<dbReference type="InterPro" id="IPR018062">
    <property type="entry name" value="HTH_AraC-typ_CS"/>
</dbReference>
<evidence type="ECO:0000256" key="3">
    <source>
        <dbReference type="ARBA" id="ARBA00023163"/>
    </source>
</evidence>
<accession>A0A7X0CY65</accession>
<evidence type="ECO:0000313" key="6">
    <source>
        <dbReference type="Proteomes" id="UP000547879"/>
    </source>
</evidence>
<keyword evidence="3" id="KW-0804">Transcription</keyword>
<dbReference type="GO" id="GO:0003700">
    <property type="term" value="F:DNA-binding transcription factor activity"/>
    <property type="evidence" value="ECO:0007669"/>
    <property type="project" value="InterPro"/>
</dbReference>
<dbReference type="AlphaFoldDB" id="A0A7X0CY65"/>
<dbReference type="InterPro" id="IPR009057">
    <property type="entry name" value="Homeodomain-like_sf"/>
</dbReference>
<comment type="caution">
    <text evidence="5">The sequence shown here is derived from an EMBL/GenBank/DDBJ whole genome shotgun (WGS) entry which is preliminary data.</text>
</comment>
<dbReference type="SUPFAM" id="SSF46689">
    <property type="entry name" value="Homeodomain-like"/>
    <property type="match status" value="1"/>
</dbReference>
<evidence type="ECO:0000313" key="5">
    <source>
        <dbReference type="EMBL" id="MBB6160947.1"/>
    </source>
</evidence>
<gene>
    <name evidence="5" type="ORF">HNQ72_000744</name>
</gene>
<evidence type="ECO:0000256" key="2">
    <source>
        <dbReference type="ARBA" id="ARBA00023125"/>
    </source>
</evidence>
<evidence type="ECO:0000256" key="1">
    <source>
        <dbReference type="ARBA" id="ARBA00023015"/>
    </source>
</evidence>
<dbReference type="GO" id="GO:0043565">
    <property type="term" value="F:sequence-specific DNA binding"/>
    <property type="evidence" value="ECO:0007669"/>
    <property type="project" value="InterPro"/>
</dbReference>
<dbReference type="EMBL" id="JACHEG010000001">
    <property type="protein sequence ID" value="MBB6160947.1"/>
    <property type="molecule type" value="Genomic_DNA"/>
</dbReference>
<keyword evidence="1" id="KW-0805">Transcription regulation</keyword>
<dbReference type="Proteomes" id="UP000547879">
    <property type="component" value="Unassembled WGS sequence"/>
</dbReference>
<proteinExistence type="predicted"/>
<feature type="domain" description="HTH araC/xylS-type" evidence="4">
    <location>
        <begin position="1"/>
        <end position="53"/>
    </location>
</feature>
<protein>
    <submittedName>
        <fullName evidence="5">Transcriptional regulator GlxA family with amidase domain</fullName>
    </submittedName>
</protein>
<dbReference type="InterPro" id="IPR018060">
    <property type="entry name" value="HTH_AraC"/>
</dbReference>
<keyword evidence="6" id="KW-1185">Reference proteome</keyword>
<name>A0A7X0CY65_9HYPH</name>
<evidence type="ECO:0000259" key="4">
    <source>
        <dbReference type="PROSITE" id="PS01124"/>
    </source>
</evidence>
<dbReference type="Gene3D" id="1.10.10.60">
    <property type="entry name" value="Homeodomain-like"/>
    <property type="match status" value="1"/>
</dbReference>
<keyword evidence="2" id="KW-0238">DNA-binding</keyword>
<dbReference type="Pfam" id="PF12833">
    <property type="entry name" value="HTH_18"/>
    <property type="match status" value="1"/>
</dbReference>
<dbReference type="PROSITE" id="PS01124">
    <property type="entry name" value="HTH_ARAC_FAMILY_2"/>
    <property type="match status" value="1"/>
</dbReference>
<reference evidence="5 6" key="1">
    <citation type="submission" date="2020-08" db="EMBL/GenBank/DDBJ databases">
        <title>Genomic Encyclopedia of Type Strains, Phase IV (KMG-IV): sequencing the most valuable type-strain genomes for metagenomic binning, comparative biology and taxonomic classification.</title>
        <authorList>
            <person name="Goeker M."/>
        </authorList>
    </citation>
    <scope>NUCLEOTIDE SEQUENCE [LARGE SCALE GENOMIC DNA]</scope>
    <source>
        <strain evidence="5 6">DSM 100734</strain>
    </source>
</reference>
<organism evidence="5 6">
    <name type="scientific">Rhizobium wenxiniae</name>
    <dbReference type="NCBI Taxonomy" id="1737357"/>
    <lineage>
        <taxon>Bacteria</taxon>
        <taxon>Pseudomonadati</taxon>
        <taxon>Pseudomonadota</taxon>
        <taxon>Alphaproteobacteria</taxon>
        <taxon>Hyphomicrobiales</taxon>
        <taxon>Rhizobiaceae</taxon>
        <taxon>Rhizobium/Agrobacterium group</taxon>
        <taxon>Rhizobium</taxon>
    </lineage>
</organism>